<dbReference type="AlphaFoldDB" id="A0A7Y7AZD3"/>
<evidence type="ECO:0000313" key="3">
    <source>
        <dbReference type="Proteomes" id="UP000587462"/>
    </source>
</evidence>
<dbReference type="Pfam" id="PF19054">
    <property type="entry name" value="DUF5753"/>
    <property type="match status" value="1"/>
</dbReference>
<keyword evidence="3" id="KW-1185">Reference proteome</keyword>
<dbReference type="InterPro" id="IPR001387">
    <property type="entry name" value="Cro/C1-type_HTH"/>
</dbReference>
<gene>
    <name evidence="2" type="ORF">HG542_00265</name>
</gene>
<dbReference type="SMART" id="SM00530">
    <property type="entry name" value="HTH_XRE"/>
    <property type="match status" value="1"/>
</dbReference>
<accession>A0A7Y7AZD3</accession>
<dbReference type="RefSeq" id="WP_171077887.1">
    <property type="nucleotide sequence ID" value="NZ_BNBU01000007.1"/>
</dbReference>
<comment type="caution">
    <text evidence="2">The sequence shown here is derived from an EMBL/GenBank/DDBJ whole genome shotgun (WGS) entry which is preliminary data.</text>
</comment>
<evidence type="ECO:0000259" key="1">
    <source>
        <dbReference type="PROSITE" id="PS50943"/>
    </source>
</evidence>
<dbReference type="Pfam" id="PF13560">
    <property type="entry name" value="HTH_31"/>
    <property type="match status" value="1"/>
</dbReference>
<dbReference type="GO" id="GO:0003677">
    <property type="term" value="F:DNA binding"/>
    <property type="evidence" value="ECO:0007669"/>
    <property type="project" value="InterPro"/>
</dbReference>
<proteinExistence type="predicted"/>
<dbReference type="Proteomes" id="UP000587462">
    <property type="component" value="Unassembled WGS sequence"/>
</dbReference>
<sequence>MAGVVAVLVYGKGRVVRLAHPTDEDADQGAADLFRVLGRQVKALRERAGLTQRELGRRLGYGEETIASVEQGRRVPQPALLTAVDELLDAGGVLTAASDAVERAKQAMRIRHPVWFRDYARLEAEAVEFHEYGNQVFPGLLQTEEHARALFGMRMPLLDEPTIEQRVAARLARQELLTRWPAPLVTSVIEESVLHRPLGGREVHRRQLQHLLRLGEMRSLQLQVMPTDRTEHAGLGGAFILITPKGQPQVAYLEVQNASKLISDQEEVRMLAARYGSIRAQALTPRDSLTAIEKLLGET</sequence>
<dbReference type="SUPFAM" id="SSF47413">
    <property type="entry name" value="lambda repressor-like DNA-binding domains"/>
    <property type="match status" value="1"/>
</dbReference>
<feature type="domain" description="HTH cro/C1-type" evidence="1">
    <location>
        <begin position="41"/>
        <end position="94"/>
    </location>
</feature>
<dbReference type="PROSITE" id="PS50943">
    <property type="entry name" value="HTH_CROC1"/>
    <property type="match status" value="1"/>
</dbReference>
<evidence type="ECO:0000313" key="2">
    <source>
        <dbReference type="EMBL" id="NVK76087.1"/>
    </source>
</evidence>
<reference evidence="2 3" key="1">
    <citation type="submission" date="2020-04" db="EMBL/GenBank/DDBJ databases">
        <title>Draft Genome Sequence of Streptomyces morookaense DSM 40503, an 8-azaguanine-producing strain.</title>
        <authorList>
            <person name="Qi J."/>
            <person name="Gao J.-M."/>
        </authorList>
    </citation>
    <scope>NUCLEOTIDE SEQUENCE [LARGE SCALE GENOMIC DNA]</scope>
    <source>
        <strain evidence="2 3">DSM 40503</strain>
    </source>
</reference>
<protein>
    <submittedName>
        <fullName evidence="2">Helix-turn-helix domain-containing protein</fullName>
    </submittedName>
</protein>
<organism evidence="2 3">
    <name type="scientific">Streptomyces morookaense</name>
    <name type="common">Streptoverticillium morookaense</name>
    <dbReference type="NCBI Taxonomy" id="1970"/>
    <lineage>
        <taxon>Bacteria</taxon>
        <taxon>Bacillati</taxon>
        <taxon>Actinomycetota</taxon>
        <taxon>Actinomycetes</taxon>
        <taxon>Kitasatosporales</taxon>
        <taxon>Streptomycetaceae</taxon>
        <taxon>Streptomyces</taxon>
    </lineage>
</organism>
<dbReference type="Gene3D" id="1.10.260.40">
    <property type="entry name" value="lambda repressor-like DNA-binding domains"/>
    <property type="match status" value="1"/>
</dbReference>
<dbReference type="InterPro" id="IPR043917">
    <property type="entry name" value="DUF5753"/>
</dbReference>
<dbReference type="EMBL" id="JABBXF010000001">
    <property type="protein sequence ID" value="NVK76087.1"/>
    <property type="molecule type" value="Genomic_DNA"/>
</dbReference>
<name>A0A7Y7AZD3_STRMO</name>
<dbReference type="CDD" id="cd00093">
    <property type="entry name" value="HTH_XRE"/>
    <property type="match status" value="1"/>
</dbReference>
<dbReference type="InterPro" id="IPR010982">
    <property type="entry name" value="Lambda_DNA-bd_dom_sf"/>
</dbReference>